<accession>A0A948TC91</accession>
<dbReference type="CDD" id="cd14492">
    <property type="entry name" value="lipocalin_MxiM-like"/>
    <property type="match status" value="1"/>
</dbReference>
<gene>
    <name evidence="2" type="ORF">H9777_08050</name>
</gene>
<dbReference type="PROSITE" id="PS51257">
    <property type="entry name" value="PROKAR_LIPOPROTEIN"/>
    <property type="match status" value="1"/>
</dbReference>
<feature type="chain" id="PRO_5037394284" evidence="1">
    <location>
        <begin position="25"/>
        <end position="154"/>
    </location>
</feature>
<dbReference type="InterPro" id="IPR038670">
    <property type="entry name" value="HslJ-like_sf"/>
</dbReference>
<dbReference type="EMBL" id="JAHLFW010000070">
    <property type="protein sequence ID" value="MBU3838249.1"/>
    <property type="molecule type" value="Genomic_DNA"/>
</dbReference>
<sequence length="154" mass="17661">MKKIIKYILTLMVLPLILCGCNQEDDVFEIFASGTWRVNNYYTDCNWNNLAYKPGKPVFTTIDDLKTINSFTVVFEEDGTMRGEIDGGTFTARWSANAKDKSFNITNIEATIALKGKNAEFITRLKNVRFYQGDSMTMQLAPQDKTSYIQFNHR</sequence>
<dbReference type="AlphaFoldDB" id="A0A948TC91"/>
<reference evidence="2" key="2">
    <citation type="submission" date="2021-04" db="EMBL/GenBank/DDBJ databases">
        <authorList>
            <person name="Gilroy R."/>
        </authorList>
    </citation>
    <scope>NUCLEOTIDE SEQUENCE</scope>
    <source>
        <strain evidence="2">G4-2901</strain>
    </source>
</reference>
<feature type="signal peptide" evidence="1">
    <location>
        <begin position="1"/>
        <end position="24"/>
    </location>
</feature>
<reference evidence="2" key="1">
    <citation type="journal article" date="2021" name="PeerJ">
        <title>Extensive microbial diversity within the chicken gut microbiome revealed by metagenomics and culture.</title>
        <authorList>
            <person name="Gilroy R."/>
            <person name="Ravi A."/>
            <person name="Getino M."/>
            <person name="Pursley I."/>
            <person name="Horton D.L."/>
            <person name="Alikhan N.F."/>
            <person name="Baker D."/>
            <person name="Gharbi K."/>
            <person name="Hall N."/>
            <person name="Watson M."/>
            <person name="Adriaenssens E.M."/>
            <person name="Foster-Nyarko E."/>
            <person name="Jarju S."/>
            <person name="Secka A."/>
            <person name="Antonio M."/>
            <person name="Oren A."/>
            <person name="Chaudhuri R.R."/>
            <person name="La Ragione R."/>
            <person name="Hildebrand F."/>
            <person name="Pallen M.J."/>
        </authorList>
    </citation>
    <scope>NUCLEOTIDE SEQUENCE</scope>
    <source>
        <strain evidence="2">G4-2901</strain>
    </source>
</reference>
<keyword evidence="1" id="KW-0732">Signal</keyword>
<evidence type="ECO:0000256" key="1">
    <source>
        <dbReference type="SAM" id="SignalP"/>
    </source>
</evidence>
<name>A0A948TC91_9BACT</name>
<dbReference type="InterPro" id="IPR032316">
    <property type="entry name" value="DUF4847"/>
</dbReference>
<evidence type="ECO:0000313" key="2">
    <source>
        <dbReference type="EMBL" id="MBU3838249.1"/>
    </source>
</evidence>
<organism evidence="2 3">
    <name type="scientific">Candidatus Phocaeicola faecigallinarum</name>
    <dbReference type="NCBI Taxonomy" id="2838732"/>
    <lineage>
        <taxon>Bacteria</taxon>
        <taxon>Pseudomonadati</taxon>
        <taxon>Bacteroidota</taxon>
        <taxon>Bacteroidia</taxon>
        <taxon>Bacteroidales</taxon>
        <taxon>Bacteroidaceae</taxon>
        <taxon>Phocaeicola</taxon>
    </lineage>
</organism>
<protein>
    <submittedName>
        <fullName evidence="2">DUF4847 family protein</fullName>
    </submittedName>
</protein>
<dbReference type="Proteomes" id="UP000783796">
    <property type="component" value="Unassembled WGS sequence"/>
</dbReference>
<dbReference type="Gene3D" id="2.40.128.270">
    <property type="match status" value="1"/>
</dbReference>
<dbReference type="Pfam" id="PF16139">
    <property type="entry name" value="DUF4847"/>
    <property type="match status" value="1"/>
</dbReference>
<evidence type="ECO:0000313" key="3">
    <source>
        <dbReference type="Proteomes" id="UP000783796"/>
    </source>
</evidence>
<comment type="caution">
    <text evidence="2">The sequence shown here is derived from an EMBL/GenBank/DDBJ whole genome shotgun (WGS) entry which is preliminary data.</text>
</comment>
<proteinExistence type="predicted"/>